<evidence type="ECO:0000256" key="1">
    <source>
        <dbReference type="ARBA" id="ARBA00004413"/>
    </source>
</evidence>
<dbReference type="SMART" id="SM00962">
    <property type="entry name" value="SRP54"/>
    <property type="match status" value="1"/>
</dbReference>
<evidence type="ECO:0000256" key="3">
    <source>
        <dbReference type="ARBA" id="ARBA00022741"/>
    </source>
</evidence>
<evidence type="ECO:0000259" key="9">
    <source>
        <dbReference type="SMART" id="SM00963"/>
    </source>
</evidence>
<protein>
    <submittedName>
        <fullName evidence="10">Signal recognition particle-docking protein FtsY</fullName>
    </submittedName>
</protein>
<evidence type="ECO:0000259" key="8">
    <source>
        <dbReference type="SMART" id="SM00962"/>
    </source>
</evidence>
<dbReference type="GO" id="GO:0005525">
    <property type="term" value="F:GTP binding"/>
    <property type="evidence" value="ECO:0007669"/>
    <property type="project" value="UniProtKB-KW"/>
</dbReference>
<feature type="non-terminal residue" evidence="10">
    <location>
        <position position="206"/>
    </location>
</feature>
<dbReference type="SUPFAM" id="SSF52540">
    <property type="entry name" value="P-loop containing nucleoside triphosphate hydrolases"/>
    <property type="match status" value="1"/>
</dbReference>
<comment type="similarity">
    <text evidence="2">Belongs to the GTP-binding SRP family.</text>
</comment>
<keyword evidence="4" id="KW-0342">GTP-binding</keyword>
<evidence type="ECO:0000313" key="10">
    <source>
        <dbReference type="EMBL" id="MBM3226120.1"/>
    </source>
</evidence>
<dbReference type="FunFam" id="1.20.120.140:FF:000002">
    <property type="entry name" value="Signal recognition particle receptor FtsY"/>
    <property type="match status" value="1"/>
</dbReference>
<dbReference type="SMART" id="SM00963">
    <property type="entry name" value="SRP54_N"/>
    <property type="match status" value="1"/>
</dbReference>
<dbReference type="GO" id="GO:0005886">
    <property type="term" value="C:plasma membrane"/>
    <property type="evidence" value="ECO:0007669"/>
    <property type="project" value="UniProtKB-SubCell"/>
</dbReference>
<gene>
    <name evidence="10" type="ORF">FJZ47_20320</name>
</gene>
<feature type="domain" description="Signal recognition particle SRP54 helical bundle" evidence="9">
    <location>
        <begin position="10"/>
        <end position="90"/>
    </location>
</feature>
<evidence type="ECO:0000256" key="5">
    <source>
        <dbReference type="ARBA" id="ARBA00023136"/>
    </source>
</evidence>
<dbReference type="GO" id="GO:0006614">
    <property type="term" value="P:SRP-dependent cotranslational protein targeting to membrane"/>
    <property type="evidence" value="ECO:0007669"/>
    <property type="project" value="InterPro"/>
</dbReference>
<comment type="subcellular location">
    <subcellularLocation>
        <location evidence="1">Cell membrane</location>
        <topology evidence="1">Peripheral membrane protein</topology>
        <orientation evidence="1">Cytoplasmic side</orientation>
    </subcellularLocation>
</comment>
<comment type="catalytic activity">
    <reaction evidence="7">
        <text>GTP + H2O = GDP + phosphate + H(+)</text>
        <dbReference type="Rhea" id="RHEA:19669"/>
        <dbReference type="ChEBI" id="CHEBI:15377"/>
        <dbReference type="ChEBI" id="CHEBI:15378"/>
        <dbReference type="ChEBI" id="CHEBI:37565"/>
        <dbReference type="ChEBI" id="CHEBI:43474"/>
        <dbReference type="ChEBI" id="CHEBI:58189"/>
        <dbReference type="EC" id="3.6.5.4"/>
    </reaction>
</comment>
<sequence>MAEGRFFGRLLAGLQKTRQALKESLGAVFSRKRIDASTLEELEEALILADLGAPTTEKILQVVNTRVKQRTIEAGEGLRDGVIDTLRDILLSAAPQSALDMTAQPWVLLMVGVNGVGKTTTLGKLAYQFQSAGHKSILVAADTFRAAAIEQAELWAKRAGVDIIKGQPGGDAAAVAFDAVRAARARQVERVLIDTAGRLHTKLHLM</sequence>
<dbReference type="InterPro" id="IPR013822">
    <property type="entry name" value="Signal_recog_particl_SRP54_hlx"/>
</dbReference>
<dbReference type="InterPro" id="IPR042101">
    <property type="entry name" value="SRP54_N_sf"/>
</dbReference>
<keyword evidence="3" id="KW-0547">Nucleotide-binding</keyword>
<dbReference type="Gene3D" id="3.40.50.300">
    <property type="entry name" value="P-loop containing nucleotide triphosphate hydrolases"/>
    <property type="match status" value="1"/>
</dbReference>
<feature type="domain" description="SRP54-type proteins GTP-binding" evidence="8">
    <location>
        <begin position="105"/>
        <end position="206"/>
    </location>
</feature>
<evidence type="ECO:0000313" key="11">
    <source>
        <dbReference type="Proteomes" id="UP000712673"/>
    </source>
</evidence>
<organism evidence="10 11">
    <name type="scientific">Tectimicrobiota bacterium</name>
    <dbReference type="NCBI Taxonomy" id="2528274"/>
    <lineage>
        <taxon>Bacteria</taxon>
        <taxon>Pseudomonadati</taxon>
        <taxon>Nitrospinota/Tectimicrobiota group</taxon>
        <taxon>Candidatus Tectimicrobiota</taxon>
    </lineage>
</organism>
<dbReference type="SUPFAM" id="SSF47364">
    <property type="entry name" value="Domain of the SRP/SRP receptor G-proteins"/>
    <property type="match status" value="1"/>
</dbReference>
<proteinExistence type="inferred from homology"/>
<evidence type="ECO:0000256" key="7">
    <source>
        <dbReference type="ARBA" id="ARBA00048027"/>
    </source>
</evidence>
<dbReference type="PANTHER" id="PTHR43134:SF1">
    <property type="entry name" value="SIGNAL RECOGNITION PARTICLE RECEPTOR SUBUNIT ALPHA"/>
    <property type="match status" value="1"/>
</dbReference>
<keyword evidence="6" id="KW-0675">Receptor</keyword>
<name>A0A937W6L1_UNCTE</name>
<dbReference type="Gene3D" id="1.20.120.140">
    <property type="entry name" value="Signal recognition particle SRP54, nucleotide-binding domain"/>
    <property type="match status" value="1"/>
</dbReference>
<dbReference type="Pfam" id="PF00448">
    <property type="entry name" value="SRP54"/>
    <property type="match status" value="1"/>
</dbReference>
<dbReference type="GO" id="GO:0005047">
    <property type="term" value="F:signal recognition particle binding"/>
    <property type="evidence" value="ECO:0007669"/>
    <property type="project" value="TreeGrafter"/>
</dbReference>
<keyword evidence="5" id="KW-0472">Membrane</keyword>
<dbReference type="GO" id="GO:0003924">
    <property type="term" value="F:GTPase activity"/>
    <property type="evidence" value="ECO:0007669"/>
    <property type="project" value="TreeGrafter"/>
</dbReference>
<dbReference type="Pfam" id="PF02881">
    <property type="entry name" value="SRP54_N"/>
    <property type="match status" value="1"/>
</dbReference>
<evidence type="ECO:0000256" key="2">
    <source>
        <dbReference type="ARBA" id="ARBA00008531"/>
    </source>
</evidence>
<dbReference type="InterPro" id="IPR036225">
    <property type="entry name" value="SRP/SRP_N"/>
</dbReference>
<dbReference type="InterPro" id="IPR000897">
    <property type="entry name" value="SRP54_GTPase_dom"/>
</dbReference>
<dbReference type="GO" id="GO:0005737">
    <property type="term" value="C:cytoplasm"/>
    <property type="evidence" value="ECO:0007669"/>
    <property type="project" value="UniProtKB-ARBA"/>
</dbReference>
<dbReference type="Proteomes" id="UP000712673">
    <property type="component" value="Unassembled WGS sequence"/>
</dbReference>
<dbReference type="EMBL" id="VGLS01000794">
    <property type="protein sequence ID" value="MBM3226120.1"/>
    <property type="molecule type" value="Genomic_DNA"/>
</dbReference>
<dbReference type="AlphaFoldDB" id="A0A937W6L1"/>
<dbReference type="InterPro" id="IPR027417">
    <property type="entry name" value="P-loop_NTPase"/>
</dbReference>
<comment type="caution">
    <text evidence="10">The sequence shown here is derived from an EMBL/GenBank/DDBJ whole genome shotgun (WGS) entry which is preliminary data.</text>
</comment>
<evidence type="ECO:0000256" key="6">
    <source>
        <dbReference type="ARBA" id="ARBA00023170"/>
    </source>
</evidence>
<evidence type="ECO:0000256" key="4">
    <source>
        <dbReference type="ARBA" id="ARBA00023134"/>
    </source>
</evidence>
<dbReference type="PANTHER" id="PTHR43134">
    <property type="entry name" value="SIGNAL RECOGNITION PARTICLE RECEPTOR SUBUNIT ALPHA"/>
    <property type="match status" value="1"/>
</dbReference>
<reference evidence="10" key="1">
    <citation type="submission" date="2019-03" db="EMBL/GenBank/DDBJ databases">
        <title>Lake Tanganyika Metagenome-Assembled Genomes (MAGs).</title>
        <authorList>
            <person name="Tran P."/>
        </authorList>
    </citation>
    <scope>NUCLEOTIDE SEQUENCE</scope>
    <source>
        <strain evidence="10">K_DeepCast_65m_m2_066</strain>
    </source>
</reference>
<accession>A0A937W6L1</accession>